<dbReference type="AlphaFoldDB" id="A0AAW1I7B6"/>
<name>A0AAW1I7B6_POPJA</name>
<dbReference type="EMBL" id="JASPKY010000800">
    <property type="protein sequence ID" value="KAK9685161.1"/>
    <property type="molecule type" value="Genomic_DNA"/>
</dbReference>
<accession>A0AAW1I7B6</accession>
<comment type="caution">
    <text evidence="1">The sequence shown here is derived from an EMBL/GenBank/DDBJ whole genome shotgun (WGS) entry which is preliminary data.</text>
</comment>
<keyword evidence="2" id="KW-1185">Reference proteome</keyword>
<reference evidence="1 2" key="1">
    <citation type="journal article" date="2024" name="BMC Genomics">
        <title>De novo assembly and annotation of Popillia japonica's genome with initial clues to its potential as an invasive pest.</title>
        <authorList>
            <person name="Cucini C."/>
            <person name="Boschi S."/>
            <person name="Funari R."/>
            <person name="Cardaioli E."/>
            <person name="Iannotti N."/>
            <person name="Marturano G."/>
            <person name="Paoli F."/>
            <person name="Bruttini M."/>
            <person name="Carapelli A."/>
            <person name="Frati F."/>
            <person name="Nardi F."/>
        </authorList>
    </citation>
    <scope>NUCLEOTIDE SEQUENCE [LARGE SCALE GENOMIC DNA]</scope>
    <source>
        <strain evidence="1">DMR45628</strain>
    </source>
</reference>
<protein>
    <submittedName>
        <fullName evidence="1">Uncharacterized protein</fullName>
    </submittedName>
</protein>
<gene>
    <name evidence="1" type="ORF">QE152_g38259</name>
</gene>
<evidence type="ECO:0000313" key="1">
    <source>
        <dbReference type="EMBL" id="KAK9685161.1"/>
    </source>
</evidence>
<proteinExistence type="predicted"/>
<organism evidence="1 2">
    <name type="scientific">Popillia japonica</name>
    <name type="common">Japanese beetle</name>
    <dbReference type="NCBI Taxonomy" id="7064"/>
    <lineage>
        <taxon>Eukaryota</taxon>
        <taxon>Metazoa</taxon>
        <taxon>Ecdysozoa</taxon>
        <taxon>Arthropoda</taxon>
        <taxon>Hexapoda</taxon>
        <taxon>Insecta</taxon>
        <taxon>Pterygota</taxon>
        <taxon>Neoptera</taxon>
        <taxon>Endopterygota</taxon>
        <taxon>Coleoptera</taxon>
        <taxon>Polyphaga</taxon>
        <taxon>Scarabaeiformia</taxon>
        <taxon>Scarabaeidae</taxon>
        <taxon>Rutelinae</taxon>
        <taxon>Popillia</taxon>
    </lineage>
</organism>
<dbReference type="Proteomes" id="UP001458880">
    <property type="component" value="Unassembled WGS sequence"/>
</dbReference>
<evidence type="ECO:0000313" key="2">
    <source>
        <dbReference type="Proteomes" id="UP001458880"/>
    </source>
</evidence>
<sequence length="153" mass="17092">MRVGRESCVSVGLRASAVAHRLPPINYKPGCVRKSIKISPIQVLFGAVIGADKMHACAFLTSTRRFTPQGPHTTGMMNWPEAGILWPSDSAWRSLSERYRLLCTCKLIALFARTSLGTTCDDVPWLHSRDAMSRRSDMKMYNARIDVAVLLRL</sequence>